<feature type="active site" description="Proton acceptor" evidence="9">
    <location>
        <position position="33"/>
    </location>
</feature>
<dbReference type="PANTHER" id="PTHR12589:SF7">
    <property type="entry name" value="6-PYRUVOYL TETRAHYDROBIOPTERIN SYNTHASE"/>
    <property type="match status" value="1"/>
</dbReference>
<feature type="binding site" evidence="10">
    <location>
        <position position="41"/>
    </location>
    <ligand>
        <name>Zn(2+)</name>
        <dbReference type="ChEBI" id="CHEBI:29105"/>
    </ligand>
</feature>
<keyword evidence="6 8" id="KW-0456">Lyase</keyword>
<reference evidence="11" key="1">
    <citation type="submission" date="2023-03" db="EMBL/GenBank/DDBJ databases">
        <title>Stygiobacter electus gen. nov., sp. nov., facultatively anaerobic thermotolerant bacterium of the class Ignavibacteria from a well of Yessentuki mineral water deposit.</title>
        <authorList>
            <person name="Podosokorskaya O.A."/>
            <person name="Elcheninov A.G."/>
            <person name="Petrova N.F."/>
            <person name="Zavarzina D.G."/>
            <person name="Kublanov I.V."/>
            <person name="Merkel A.Y."/>
        </authorList>
    </citation>
    <scope>NUCLEOTIDE SEQUENCE</scope>
    <source>
        <strain evidence="11">09-Me</strain>
    </source>
</reference>
<comment type="pathway">
    <text evidence="1 8">Purine metabolism; 7-cyano-7-deazaguanine biosynthesis.</text>
</comment>
<evidence type="ECO:0000256" key="8">
    <source>
        <dbReference type="PIRNR" id="PIRNR006113"/>
    </source>
</evidence>
<dbReference type="RefSeq" id="WP_321534839.1">
    <property type="nucleotide sequence ID" value="NZ_JARGDL010000002.1"/>
</dbReference>
<feature type="active site" description="Charge relay system" evidence="9">
    <location>
        <position position="80"/>
    </location>
</feature>
<evidence type="ECO:0000313" key="11">
    <source>
        <dbReference type="EMBL" id="MDF1611075.1"/>
    </source>
</evidence>
<evidence type="ECO:0000256" key="7">
    <source>
        <dbReference type="ARBA" id="ARBA00048807"/>
    </source>
</evidence>
<comment type="caution">
    <text evidence="11">The sequence shown here is derived from an EMBL/GenBank/DDBJ whole genome shotgun (WGS) entry which is preliminary data.</text>
</comment>
<dbReference type="GO" id="GO:0046872">
    <property type="term" value="F:metal ion binding"/>
    <property type="evidence" value="ECO:0007669"/>
    <property type="project" value="UniProtKB-KW"/>
</dbReference>
<gene>
    <name evidence="11" type="ORF">P0M35_02860</name>
</gene>
<proteinExistence type="inferred from homology"/>
<keyword evidence="5 8" id="KW-0862">Zinc</keyword>
<dbReference type="GO" id="GO:0070497">
    <property type="term" value="F:6-carboxytetrahydropterin synthase activity"/>
    <property type="evidence" value="ECO:0007669"/>
    <property type="project" value="UniProtKB-EC"/>
</dbReference>
<dbReference type="InterPro" id="IPR022470">
    <property type="entry name" value="PTPS_Cys_AS"/>
</dbReference>
<dbReference type="AlphaFoldDB" id="A0AAE3NYQ5"/>
<evidence type="ECO:0000313" key="12">
    <source>
        <dbReference type="Proteomes" id="UP001221302"/>
    </source>
</evidence>
<dbReference type="GO" id="GO:0003874">
    <property type="term" value="F:6-pyruvoyltetrahydropterin synthase activity"/>
    <property type="evidence" value="ECO:0007669"/>
    <property type="project" value="InterPro"/>
</dbReference>
<feature type="active site" description="Charge relay system" evidence="9">
    <location>
        <position position="124"/>
    </location>
</feature>
<dbReference type="GO" id="GO:0006729">
    <property type="term" value="P:tetrahydrobiopterin biosynthetic process"/>
    <property type="evidence" value="ECO:0007669"/>
    <property type="project" value="InterPro"/>
</dbReference>
<protein>
    <recommendedName>
        <fullName evidence="3 8">6-carboxy-5,6,7,8-tetrahydropterin synthase</fullName>
        <ecNumber evidence="8">4.-.-.-</ecNumber>
    </recommendedName>
</protein>
<dbReference type="Pfam" id="PF01242">
    <property type="entry name" value="PTPS"/>
    <property type="match status" value="1"/>
</dbReference>
<dbReference type="EMBL" id="JARGDL010000002">
    <property type="protein sequence ID" value="MDF1611075.1"/>
    <property type="molecule type" value="Genomic_DNA"/>
</dbReference>
<feature type="binding site" evidence="10">
    <location>
        <position position="14"/>
    </location>
    <ligand>
        <name>Zn(2+)</name>
        <dbReference type="ChEBI" id="CHEBI:29105"/>
    </ligand>
</feature>
<evidence type="ECO:0000256" key="2">
    <source>
        <dbReference type="ARBA" id="ARBA00008900"/>
    </source>
</evidence>
<evidence type="ECO:0000256" key="1">
    <source>
        <dbReference type="ARBA" id="ARBA00005061"/>
    </source>
</evidence>
<sequence length="135" mass="15702">MIYVTRREVFSASHRLFNPELSDEENEIIFDKCNNYNGHGHNYVLEVVVAGEVNPRTGYVIDLKKLKKIIIENVIKKVDHKNLNLDVDFLKGKIPTAENIAIGIWEQLEDKIEEGELYSVKLYETENNYVEYKGK</sequence>
<evidence type="ECO:0000256" key="10">
    <source>
        <dbReference type="PIRSR" id="PIRSR006113-2"/>
    </source>
</evidence>
<keyword evidence="12" id="KW-1185">Reference proteome</keyword>
<evidence type="ECO:0000256" key="4">
    <source>
        <dbReference type="ARBA" id="ARBA00022723"/>
    </source>
</evidence>
<dbReference type="FunFam" id="3.30.479.10:FF:000003">
    <property type="entry name" value="6-pyruvoyl tetrahydrobiopterin synthase"/>
    <property type="match status" value="1"/>
</dbReference>
<dbReference type="Gene3D" id="3.30.479.10">
    <property type="entry name" value="6-pyruvoyl tetrahydropterin synthase/QueD"/>
    <property type="match status" value="1"/>
</dbReference>
<dbReference type="PIRSF" id="PIRSF006113">
    <property type="entry name" value="PTP_synth"/>
    <property type="match status" value="1"/>
</dbReference>
<evidence type="ECO:0000256" key="9">
    <source>
        <dbReference type="PIRSR" id="PIRSR006113-1"/>
    </source>
</evidence>
<comment type="cofactor">
    <cofactor evidence="8 10">
        <name>Zn(2+)</name>
        <dbReference type="ChEBI" id="CHEBI:29105"/>
    </cofactor>
    <text evidence="8 10">Binds 1 zinc ion per subunit.</text>
</comment>
<name>A0AAE3NYQ5_9BACT</name>
<comment type="catalytic activity">
    <reaction evidence="7 8">
        <text>7,8-dihydroneopterin 3'-triphosphate + H2O = 6-carboxy-5,6,7,8-tetrahydropterin + triphosphate + acetaldehyde + 2 H(+)</text>
        <dbReference type="Rhea" id="RHEA:27966"/>
        <dbReference type="ChEBI" id="CHEBI:15343"/>
        <dbReference type="ChEBI" id="CHEBI:15377"/>
        <dbReference type="ChEBI" id="CHEBI:15378"/>
        <dbReference type="ChEBI" id="CHEBI:18036"/>
        <dbReference type="ChEBI" id="CHEBI:58462"/>
        <dbReference type="ChEBI" id="CHEBI:61032"/>
        <dbReference type="EC" id="4.1.2.50"/>
    </reaction>
</comment>
<dbReference type="InterPro" id="IPR038418">
    <property type="entry name" value="6-PTP_synth/QueD_sf"/>
</dbReference>
<dbReference type="EC" id="4.-.-.-" evidence="8"/>
<dbReference type="PANTHER" id="PTHR12589">
    <property type="entry name" value="PYRUVOYL TETRAHYDROBIOPTERIN SYNTHASE"/>
    <property type="match status" value="1"/>
</dbReference>
<dbReference type="Proteomes" id="UP001221302">
    <property type="component" value="Unassembled WGS sequence"/>
</dbReference>
<evidence type="ECO:0000256" key="5">
    <source>
        <dbReference type="ARBA" id="ARBA00022833"/>
    </source>
</evidence>
<dbReference type="GO" id="GO:0008616">
    <property type="term" value="P:tRNA queuosine(34) biosynthetic process"/>
    <property type="evidence" value="ECO:0007669"/>
    <property type="project" value="UniProtKB-KW"/>
</dbReference>
<accession>A0AAE3NYQ5</accession>
<dbReference type="SUPFAM" id="SSF55620">
    <property type="entry name" value="Tetrahydrobiopterin biosynthesis enzymes-like"/>
    <property type="match status" value="1"/>
</dbReference>
<keyword evidence="4 8" id="KW-0479">Metal-binding</keyword>
<organism evidence="11 12">
    <name type="scientific">Stygiobacter electus</name>
    <dbReference type="NCBI Taxonomy" id="3032292"/>
    <lineage>
        <taxon>Bacteria</taxon>
        <taxon>Pseudomonadati</taxon>
        <taxon>Ignavibacteriota</taxon>
        <taxon>Ignavibacteria</taxon>
        <taxon>Ignavibacteriales</taxon>
        <taxon>Melioribacteraceae</taxon>
        <taxon>Stygiobacter</taxon>
    </lineage>
</organism>
<dbReference type="PROSITE" id="PS00987">
    <property type="entry name" value="PTPS_1"/>
    <property type="match status" value="1"/>
</dbReference>
<comment type="similarity">
    <text evidence="2 8">Belongs to the PTPS family. QueD subfamily.</text>
</comment>
<keyword evidence="8" id="KW-0671">Queuosine biosynthesis</keyword>
<feature type="binding site" evidence="10">
    <location>
        <position position="39"/>
    </location>
    <ligand>
        <name>Zn(2+)</name>
        <dbReference type="ChEBI" id="CHEBI:29105"/>
    </ligand>
</feature>
<evidence type="ECO:0000256" key="3">
    <source>
        <dbReference type="ARBA" id="ARBA00018141"/>
    </source>
</evidence>
<dbReference type="InterPro" id="IPR007115">
    <property type="entry name" value="6-PTP_synth/QueD"/>
</dbReference>
<evidence type="ECO:0000256" key="6">
    <source>
        <dbReference type="ARBA" id="ARBA00023239"/>
    </source>
</evidence>